<dbReference type="InterPro" id="IPR029035">
    <property type="entry name" value="DHS-like_NAD/FAD-binding_dom"/>
</dbReference>
<feature type="region of interest" description="Disordered" evidence="1">
    <location>
        <begin position="133"/>
        <end position="178"/>
    </location>
</feature>
<comment type="caution">
    <text evidence="2">The sequence shown here is derived from an EMBL/GenBank/DDBJ whole genome shotgun (WGS) entry which is preliminary data.</text>
</comment>
<dbReference type="GO" id="GO:0017136">
    <property type="term" value="F:histone deacetylase activity, NAD-dependent"/>
    <property type="evidence" value="ECO:0007669"/>
    <property type="project" value="TreeGrafter"/>
</dbReference>
<dbReference type="GO" id="GO:0070403">
    <property type="term" value="F:NAD+ binding"/>
    <property type="evidence" value="ECO:0007669"/>
    <property type="project" value="TreeGrafter"/>
</dbReference>
<dbReference type="AlphaFoldDB" id="A0AA38LFL8"/>
<organism evidence="2 3">
    <name type="scientific">Taxus chinensis</name>
    <name type="common">Chinese yew</name>
    <name type="synonym">Taxus wallichiana var. chinensis</name>
    <dbReference type="NCBI Taxonomy" id="29808"/>
    <lineage>
        <taxon>Eukaryota</taxon>
        <taxon>Viridiplantae</taxon>
        <taxon>Streptophyta</taxon>
        <taxon>Embryophyta</taxon>
        <taxon>Tracheophyta</taxon>
        <taxon>Spermatophyta</taxon>
        <taxon>Pinopsida</taxon>
        <taxon>Pinidae</taxon>
        <taxon>Conifers II</taxon>
        <taxon>Cupressales</taxon>
        <taxon>Taxaceae</taxon>
        <taxon>Taxus</taxon>
    </lineage>
</organism>
<proteinExistence type="predicted"/>
<dbReference type="InterPro" id="IPR050134">
    <property type="entry name" value="NAD-dep_sirtuin_deacylases"/>
</dbReference>
<feature type="non-terminal residue" evidence="2">
    <location>
        <position position="178"/>
    </location>
</feature>
<dbReference type="OMA" id="SHSEMCN"/>
<evidence type="ECO:0000313" key="2">
    <source>
        <dbReference type="EMBL" id="KAH9322998.1"/>
    </source>
</evidence>
<keyword evidence="3" id="KW-1185">Reference proteome</keyword>
<reference evidence="2 3" key="1">
    <citation type="journal article" date="2021" name="Nat. Plants">
        <title>The Taxus genome provides insights into paclitaxel biosynthesis.</title>
        <authorList>
            <person name="Xiong X."/>
            <person name="Gou J."/>
            <person name="Liao Q."/>
            <person name="Li Y."/>
            <person name="Zhou Q."/>
            <person name="Bi G."/>
            <person name="Li C."/>
            <person name="Du R."/>
            <person name="Wang X."/>
            <person name="Sun T."/>
            <person name="Guo L."/>
            <person name="Liang H."/>
            <person name="Lu P."/>
            <person name="Wu Y."/>
            <person name="Zhang Z."/>
            <person name="Ro D.K."/>
            <person name="Shang Y."/>
            <person name="Huang S."/>
            <person name="Yan J."/>
        </authorList>
    </citation>
    <scope>NUCLEOTIDE SEQUENCE [LARGE SCALE GENOMIC DNA]</scope>
    <source>
        <strain evidence="2">Ta-2019</strain>
    </source>
</reference>
<dbReference type="Proteomes" id="UP000824469">
    <property type="component" value="Unassembled WGS sequence"/>
</dbReference>
<name>A0AA38LFL8_TAXCH</name>
<evidence type="ECO:0000313" key="3">
    <source>
        <dbReference type="Proteomes" id="UP000824469"/>
    </source>
</evidence>
<evidence type="ECO:0000256" key="1">
    <source>
        <dbReference type="SAM" id="MobiDB-lite"/>
    </source>
</evidence>
<sequence>FLGRQRYLRVAGLEHSRILGGQYLYGTHFNLLRKQKFVHSRKCGEGFVGMYAGAHLFRKCMSSATNTLTEDPREKALGFLKDKKLVPESAPPSNEHLCLLYNFVEDSQKLVVLTGAGLSTECGIPDYRSPHGAYSSGFKPTTHQMNNSQTRSEKRSLSQPKKYGSGDVGDEIQVHSEP</sequence>
<evidence type="ECO:0008006" key="4">
    <source>
        <dbReference type="Google" id="ProtNLM"/>
    </source>
</evidence>
<dbReference type="SUPFAM" id="SSF52467">
    <property type="entry name" value="DHS-like NAD/FAD-binding domain"/>
    <property type="match status" value="1"/>
</dbReference>
<accession>A0AA38LFL8</accession>
<dbReference type="EMBL" id="JAHRHJ020000003">
    <property type="protein sequence ID" value="KAH9322998.1"/>
    <property type="molecule type" value="Genomic_DNA"/>
</dbReference>
<gene>
    <name evidence="2" type="ORF">KI387_017637</name>
</gene>
<protein>
    <recommendedName>
        <fullName evidence="4">Deacetylase sirtuin-type domain-containing protein</fullName>
    </recommendedName>
</protein>
<dbReference type="Gene3D" id="3.40.50.1220">
    <property type="entry name" value="TPP-binding domain"/>
    <property type="match status" value="1"/>
</dbReference>
<dbReference type="PANTHER" id="PTHR11085">
    <property type="entry name" value="NAD-DEPENDENT PROTEIN DEACYLASE SIRTUIN-5, MITOCHONDRIAL-RELATED"/>
    <property type="match status" value="1"/>
</dbReference>
<feature type="compositionally biased region" description="Polar residues" evidence="1">
    <location>
        <begin position="138"/>
        <end position="150"/>
    </location>
</feature>
<dbReference type="PANTHER" id="PTHR11085:SF10">
    <property type="entry name" value="NAD-DEPENDENT PROTEIN DEACYLASE SIRTUIN-5, MITOCHONDRIAL-RELATED"/>
    <property type="match status" value="1"/>
</dbReference>